<accession>A0A0K1S5J2</accession>
<dbReference type="Proteomes" id="UP000068167">
    <property type="component" value="Chromosome"/>
</dbReference>
<gene>
    <name evidence="1" type="ORF">VL20_4322</name>
</gene>
<dbReference type="AlphaFoldDB" id="A0A0K1S5J2"/>
<sequence length="47" mass="5251">MSGRWVSCFNPTYVHLEGRQKTRDTEVLAASTIDQLASKKAPRSDAK</sequence>
<dbReference type="PATRIC" id="fig|1638788.3.peg.4353"/>
<evidence type="ECO:0000313" key="2">
    <source>
        <dbReference type="Proteomes" id="UP000068167"/>
    </source>
</evidence>
<name>A0A0K1S5J2_9CHRO</name>
<reference evidence="1 2" key="1">
    <citation type="journal article" date="2016" name="Stand. Genomic Sci.">
        <title>Complete genome sequence and genomic characterization of Microcystis panniformis FACHB 1757 by third-generation sequencing.</title>
        <authorList>
            <person name="Zhang J.Y."/>
            <person name="Guan R."/>
            <person name="Zhang H.J."/>
            <person name="Li H."/>
            <person name="Xiao P."/>
            <person name="Yu G.L."/>
            <person name="Du L."/>
            <person name="Cao D.M."/>
            <person name="Zhu B.C."/>
            <person name="Li R.H."/>
            <person name="Lu Z.H."/>
        </authorList>
    </citation>
    <scope>NUCLEOTIDE SEQUENCE [LARGE SCALE GENOMIC DNA]</scope>
    <source>
        <strain evidence="1 2">FACHB-1757</strain>
    </source>
</reference>
<protein>
    <submittedName>
        <fullName evidence="1">Uncharacterized protein</fullName>
    </submittedName>
</protein>
<evidence type="ECO:0000313" key="1">
    <source>
        <dbReference type="EMBL" id="AKV69251.1"/>
    </source>
</evidence>
<proteinExistence type="predicted"/>
<dbReference type="EMBL" id="CP011339">
    <property type="protein sequence ID" value="AKV69251.1"/>
    <property type="molecule type" value="Genomic_DNA"/>
</dbReference>
<keyword evidence="2" id="KW-1185">Reference proteome</keyword>
<organism evidence="1 2">
    <name type="scientific">Microcystis panniformis FACHB-1757</name>
    <dbReference type="NCBI Taxonomy" id="1638788"/>
    <lineage>
        <taxon>Bacteria</taxon>
        <taxon>Bacillati</taxon>
        <taxon>Cyanobacteriota</taxon>
        <taxon>Cyanophyceae</taxon>
        <taxon>Oscillatoriophycideae</taxon>
        <taxon>Chroococcales</taxon>
        <taxon>Microcystaceae</taxon>
        <taxon>Microcystis</taxon>
    </lineage>
</organism>
<dbReference type="KEGG" id="mpk:VL20_4322"/>